<organism evidence="2 3">
    <name type="scientific">Mycobacterium innocens</name>
    <dbReference type="NCBI Taxonomy" id="2341083"/>
    <lineage>
        <taxon>Bacteria</taxon>
        <taxon>Bacillati</taxon>
        <taxon>Actinomycetota</taxon>
        <taxon>Actinomycetes</taxon>
        <taxon>Mycobacteriales</taxon>
        <taxon>Mycobacteriaceae</taxon>
        <taxon>Mycobacterium</taxon>
    </lineage>
</organism>
<dbReference type="AlphaFoldDB" id="A0A498QHX2"/>
<evidence type="ECO:0000313" key="3">
    <source>
        <dbReference type="Proteomes" id="UP000267289"/>
    </source>
</evidence>
<reference evidence="2 3" key="1">
    <citation type="submission" date="2018-09" db="EMBL/GenBank/DDBJ databases">
        <authorList>
            <person name="Tagini F."/>
        </authorList>
    </citation>
    <scope>NUCLEOTIDE SEQUENCE [LARGE SCALE GENOMIC DNA]</scope>
    <source>
        <strain evidence="2 3">MK13</strain>
    </source>
</reference>
<sequence length="81" mass="8503">MAVVRGSVTMTDFCSGGLPVRTVDRSMPKAEEYANLAPLRSGWKRTGASPHTGEGGEAEVDRGVAGHIATSPIHLGEKKVI</sequence>
<dbReference type="Proteomes" id="UP000267289">
    <property type="component" value="Unassembled WGS sequence"/>
</dbReference>
<evidence type="ECO:0000313" key="2">
    <source>
        <dbReference type="EMBL" id="VBA45925.1"/>
    </source>
</evidence>
<name>A0A498QHX2_9MYCO</name>
<keyword evidence="3" id="KW-1185">Reference proteome</keyword>
<dbReference type="EMBL" id="UPHQ01000309">
    <property type="protein sequence ID" value="VBA45925.1"/>
    <property type="molecule type" value="Genomic_DNA"/>
</dbReference>
<proteinExistence type="predicted"/>
<accession>A0A498QHX2</accession>
<protein>
    <submittedName>
        <fullName evidence="2">Uncharacterized protein</fullName>
    </submittedName>
</protein>
<evidence type="ECO:0000256" key="1">
    <source>
        <dbReference type="SAM" id="MobiDB-lite"/>
    </source>
</evidence>
<feature type="region of interest" description="Disordered" evidence="1">
    <location>
        <begin position="42"/>
        <end position="61"/>
    </location>
</feature>
<gene>
    <name evidence="2" type="ORF">LAUMK13_05562</name>
</gene>